<keyword evidence="3" id="KW-1185">Reference proteome</keyword>
<accession>U2P3G5</accession>
<organism evidence="2 3">
    <name type="scientific">Segatella baroniae F0067</name>
    <dbReference type="NCBI Taxonomy" id="1115809"/>
    <lineage>
        <taxon>Bacteria</taxon>
        <taxon>Pseudomonadati</taxon>
        <taxon>Bacteroidota</taxon>
        <taxon>Bacteroidia</taxon>
        <taxon>Bacteroidales</taxon>
        <taxon>Prevotellaceae</taxon>
        <taxon>Segatella</taxon>
    </lineage>
</organism>
<gene>
    <name evidence="2" type="ORF">HMPREF9135_1558</name>
</gene>
<dbReference type="EMBL" id="AWEY01000033">
    <property type="protein sequence ID" value="ERK38726.1"/>
    <property type="molecule type" value="Genomic_DNA"/>
</dbReference>
<dbReference type="AlphaFoldDB" id="U2P3G5"/>
<evidence type="ECO:0000256" key="1">
    <source>
        <dbReference type="SAM" id="SignalP"/>
    </source>
</evidence>
<feature type="chain" id="PRO_5004632561" evidence="1">
    <location>
        <begin position="20"/>
        <end position="219"/>
    </location>
</feature>
<dbReference type="Proteomes" id="UP000016648">
    <property type="component" value="Unassembled WGS sequence"/>
</dbReference>
<keyword evidence="1" id="KW-0732">Signal</keyword>
<dbReference type="RefSeq" id="WP_021590172.1">
    <property type="nucleotide sequence ID" value="NZ_AWEY01000033.1"/>
</dbReference>
<reference evidence="2 3" key="1">
    <citation type="submission" date="2013-08" db="EMBL/GenBank/DDBJ databases">
        <authorList>
            <person name="Durkin A.S."/>
            <person name="Haft D.R."/>
            <person name="McCorrison J."/>
            <person name="Torralba M."/>
            <person name="Gillis M."/>
            <person name="Haft D.H."/>
            <person name="Methe B."/>
            <person name="Sutton G."/>
            <person name="Nelson K.E."/>
        </authorList>
    </citation>
    <scope>NUCLEOTIDE SEQUENCE [LARGE SCALE GENOMIC DNA]</scope>
    <source>
        <strain evidence="2 3">F0067</strain>
    </source>
</reference>
<protein>
    <submittedName>
        <fullName evidence="2">Uncharacterized protein</fullName>
    </submittedName>
</protein>
<evidence type="ECO:0000313" key="3">
    <source>
        <dbReference type="Proteomes" id="UP000016648"/>
    </source>
</evidence>
<dbReference type="PATRIC" id="fig|1115809.3.peg.1906"/>
<sequence length="219" mass="24433">MKKILILLLLGLHGLLASAQHDTLRADKGAPQPPLSYYAWRYGWNGYGWGLHEGLNASLDLSAFATFGKHAPHKGGFGQRLSATWLSPLDKDRKLWLAVGGYVQHFNYGSDSYRDGALYAALGYRFNDHWEAWVYGKKNIADNHDSYAGRLGSPYYNIYPYYTAGMGMMTPGADVLGAAVKYSPTPAFSVQLSVEGAWYNGDRAAYPPRYRYSYPVPKE</sequence>
<proteinExistence type="predicted"/>
<name>U2P3G5_9BACT</name>
<evidence type="ECO:0000313" key="2">
    <source>
        <dbReference type="EMBL" id="ERK38726.1"/>
    </source>
</evidence>
<feature type="signal peptide" evidence="1">
    <location>
        <begin position="1"/>
        <end position="19"/>
    </location>
</feature>
<comment type="caution">
    <text evidence="2">The sequence shown here is derived from an EMBL/GenBank/DDBJ whole genome shotgun (WGS) entry which is preliminary data.</text>
</comment>